<proteinExistence type="predicted"/>
<comment type="caution">
    <text evidence="1">The sequence shown here is derived from an EMBL/GenBank/DDBJ whole genome shotgun (WGS) entry which is preliminary data.</text>
</comment>
<reference evidence="1 2" key="1">
    <citation type="journal article" date="2011" name="Stand. Genomic Sci.">
        <title>Non-contiguous finished genome sequence and contextual data of the filamentous soil bacterium Ktedonobacter racemifer type strain (SOSP1-21).</title>
        <authorList>
            <person name="Chang Y.J."/>
            <person name="Land M."/>
            <person name="Hauser L."/>
            <person name="Chertkov O."/>
            <person name="Del Rio T.G."/>
            <person name="Nolan M."/>
            <person name="Copeland A."/>
            <person name="Tice H."/>
            <person name="Cheng J.F."/>
            <person name="Lucas S."/>
            <person name="Han C."/>
            <person name="Goodwin L."/>
            <person name="Pitluck S."/>
            <person name="Ivanova N."/>
            <person name="Ovchinikova G."/>
            <person name="Pati A."/>
            <person name="Chen A."/>
            <person name="Palaniappan K."/>
            <person name="Mavromatis K."/>
            <person name="Liolios K."/>
            <person name="Brettin T."/>
            <person name="Fiebig A."/>
            <person name="Rohde M."/>
            <person name="Abt B."/>
            <person name="Goker M."/>
            <person name="Detter J.C."/>
            <person name="Woyke T."/>
            <person name="Bristow J."/>
            <person name="Eisen J.A."/>
            <person name="Markowitz V."/>
            <person name="Hugenholtz P."/>
            <person name="Kyrpides N.C."/>
            <person name="Klenk H.P."/>
            <person name="Lapidus A."/>
        </authorList>
    </citation>
    <scope>NUCLEOTIDE SEQUENCE [LARGE SCALE GENOMIC DNA]</scope>
    <source>
        <strain evidence="2">DSM 44963</strain>
    </source>
</reference>
<evidence type="ECO:0000313" key="1">
    <source>
        <dbReference type="EMBL" id="EFH84511.1"/>
    </source>
</evidence>
<sequence length="44" mass="4972">MVPIVVDNWDHHRLLHLISSISYHLILPVTLRIGKSRAASDTVP</sequence>
<keyword evidence="2" id="KW-1185">Reference proteome</keyword>
<gene>
    <name evidence="1" type="ORF">Krac_5575</name>
</gene>
<name>D6TWC8_KTERA</name>
<dbReference type="AlphaFoldDB" id="D6TWC8"/>
<dbReference type="InParanoid" id="D6TWC8"/>
<protein>
    <submittedName>
        <fullName evidence="1">Uncharacterized protein</fullName>
    </submittedName>
</protein>
<evidence type="ECO:0000313" key="2">
    <source>
        <dbReference type="Proteomes" id="UP000004508"/>
    </source>
</evidence>
<dbReference type="Proteomes" id="UP000004508">
    <property type="component" value="Unassembled WGS sequence"/>
</dbReference>
<organism evidence="1 2">
    <name type="scientific">Ktedonobacter racemifer DSM 44963</name>
    <dbReference type="NCBI Taxonomy" id="485913"/>
    <lineage>
        <taxon>Bacteria</taxon>
        <taxon>Bacillati</taxon>
        <taxon>Chloroflexota</taxon>
        <taxon>Ktedonobacteria</taxon>
        <taxon>Ktedonobacterales</taxon>
        <taxon>Ktedonobacteraceae</taxon>
        <taxon>Ktedonobacter</taxon>
    </lineage>
</organism>
<dbReference type="EMBL" id="ADVG01000003">
    <property type="protein sequence ID" value="EFH84511.1"/>
    <property type="molecule type" value="Genomic_DNA"/>
</dbReference>
<accession>D6TWC8</accession>
<dbReference type="STRING" id="485913.Krac_5575"/>